<accession>A0AC35U8E3</accession>
<reference evidence="2" key="1">
    <citation type="submission" date="2016-11" db="UniProtKB">
        <authorList>
            <consortium name="WormBaseParasite"/>
        </authorList>
    </citation>
    <scope>IDENTIFICATION</scope>
    <source>
        <strain evidence="2">KR3021</strain>
    </source>
</reference>
<evidence type="ECO:0000313" key="2">
    <source>
        <dbReference type="WBParaSite" id="RSKR_0000897300.1"/>
    </source>
</evidence>
<dbReference type="WBParaSite" id="RSKR_0000897300.1">
    <property type="protein sequence ID" value="RSKR_0000897300.1"/>
    <property type="gene ID" value="RSKR_0000897300"/>
</dbReference>
<protein>
    <submittedName>
        <fullName evidence="2">WD_REPEATS_REGION domain-containing protein</fullName>
    </submittedName>
</protein>
<evidence type="ECO:0000313" key="1">
    <source>
        <dbReference type="Proteomes" id="UP000095286"/>
    </source>
</evidence>
<organism evidence="1 2">
    <name type="scientific">Rhabditophanes sp. KR3021</name>
    <dbReference type="NCBI Taxonomy" id="114890"/>
    <lineage>
        <taxon>Eukaryota</taxon>
        <taxon>Metazoa</taxon>
        <taxon>Ecdysozoa</taxon>
        <taxon>Nematoda</taxon>
        <taxon>Chromadorea</taxon>
        <taxon>Rhabditida</taxon>
        <taxon>Tylenchina</taxon>
        <taxon>Panagrolaimomorpha</taxon>
        <taxon>Strongyloidoidea</taxon>
        <taxon>Alloionematidae</taxon>
        <taxon>Rhabditophanes</taxon>
    </lineage>
</organism>
<name>A0AC35U8E3_9BILA</name>
<dbReference type="Proteomes" id="UP000095286">
    <property type="component" value="Unplaced"/>
</dbReference>
<proteinExistence type="predicted"/>
<sequence>MPTSITGSLHPSNKDAISLNDKGLVAIGTQNLISILDIHTSKIIQILDEHIGAVNVVAFAPESSFIRQNESDPRLASTDIYGQIIVWDVFSASSVSKFKFNNTAVRDLKWLIWQETNRDFLLTLHSNNVLVLWNSDTAARIWEYKFNQPVFKMVPDPFEDGSFAITSHGYEIMILKNVVVHQQITGVSQVINVIGQKSSNESLISHILYHKAYPNIIFAYVNNEYLYAIDIPSKKILYREAIGTIAQILPCSDIDAFYQVSIDGLVSFKVSQVSVDKTKFETHFSYQKICQSEASRPNPKIKVMAASLCSVTQNNLVVVFNTGRILIYQLSLPGKVEPSIYRTTFLTDSVKVDEDLHNICENLSLIQLNQVKGMTHTPAIVRMRPMFEVDMTTDIFKGSQLAAVGTNSGSIFLLDAFDCSVEREFKIHNGPVKCLEWGGGNSIISSSYSTALTASVVVKNNIFIVDIQTGAKKRIRAEIEESPLRFLRVSFYHCYVALSFQKDPLEIWDLKNLKLLRKMSHSCPTIVDMSWSGKFHKLNVISQDMNIYKENLIVLDNENNLYHVVVKGLHVRDGKTVNTDWKRGSSRIKCMVWEDDILAYCDTTNRLGVWNLGTKKCKEANVEDLGTVMKLIFSKLNGDSTLAIVQANGIAIFDTDSMKRIQTIVHHGYNIIDCDLSGATPIYITTECILRIENKKSKNMIERPAFYDMKYIKKLRLSTISPSTLVDSDYFEKYFNIDFFNMIENYDEIAKKRFISKFIGDTDLSDLFQIIESQIYPDRQLKPSLLLFWAPKYYQKRIEEKLKILMAECSTNEQLERNVEWAIIMNKNEWAMSALENSKSENSRLNSYRACLLSADVSAESTQCFVKLVAMNLIANNNISDGVQLLFLIGQGSDACRHLQAQGQWLTSVLYAKANNKIDEITTFDITSKFIEYLLTNNQSIRNSLAIKLAASIGDFDKCINILNNINEVKLAEVINHLKNN</sequence>